<feature type="transmembrane region" description="Helical" evidence="2">
    <location>
        <begin position="377"/>
        <end position="398"/>
    </location>
</feature>
<dbReference type="AlphaFoldDB" id="A0AAN6SVZ8"/>
<accession>A0AAN6SVZ8</accession>
<feature type="region of interest" description="Disordered" evidence="1">
    <location>
        <begin position="199"/>
        <end position="232"/>
    </location>
</feature>
<organism evidence="3 4">
    <name type="scientific">Parachaetomium inaequale</name>
    <dbReference type="NCBI Taxonomy" id="2588326"/>
    <lineage>
        <taxon>Eukaryota</taxon>
        <taxon>Fungi</taxon>
        <taxon>Dikarya</taxon>
        <taxon>Ascomycota</taxon>
        <taxon>Pezizomycotina</taxon>
        <taxon>Sordariomycetes</taxon>
        <taxon>Sordariomycetidae</taxon>
        <taxon>Sordariales</taxon>
        <taxon>Chaetomiaceae</taxon>
        <taxon>Parachaetomium</taxon>
    </lineage>
</organism>
<keyword evidence="4" id="KW-1185">Reference proteome</keyword>
<feature type="region of interest" description="Disordered" evidence="1">
    <location>
        <begin position="115"/>
        <end position="159"/>
    </location>
</feature>
<keyword evidence="2" id="KW-1133">Transmembrane helix</keyword>
<feature type="region of interest" description="Disordered" evidence="1">
    <location>
        <begin position="248"/>
        <end position="272"/>
    </location>
</feature>
<keyword evidence="2" id="KW-0472">Membrane</keyword>
<evidence type="ECO:0000256" key="1">
    <source>
        <dbReference type="SAM" id="MobiDB-lite"/>
    </source>
</evidence>
<feature type="compositionally biased region" description="Low complexity" evidence="1">
    <location>
        <begin position="148"/>
        <end position="159"/>
    </location>
</feature>
<gene>
    <name evidence="3" type="ORF">C8A01DRAFT_31601</name>
</gene>
<evidence type="ECO:0000313" key="4">
    <source>
        <dbReference type="Proteomes" id="UP001303115"/>
    </source>
</evidence>
<feature type="compositionally biased region" description="Acidic residues" evidence="1">
    <location>
        <begin position="69"/>
        <end position="82"/>
    </location>
</feature>
<evidence type="ECO:0000256" key="2">
    <source>
        <dbReference type="SAM" id="Phobius"/>
    </source>
</evidence>
<feature type="region of interest" description="Disordered" evidence="1">
    <location>
        <begin position="60"/>
        <end position="96"/>
    </location>
</feature>
<dbReference type="Proteomes" id="UP001303115">
    <property type="component" value="Unassembled WGS sequence"/>
</dbReference>
<name>A0AAN6SVZ8_9PEZI</name>
<reference evidence="4" key="1">
    <citation type="journal article" date="2023" name="Mol. Phylogenet. Evol.">
        <title>Genome-scale phylogeny and comparative genomics of the fungal order Sordariales.</title>
        <authorList>
            <person name="Hensen N."/>
            <person name="Bonometti L."/>
            <person name="Westerberg I."/>
            <person name="Brannstrom I.O."/>
            <person name="Guillou S."/>
            <person name="Cros-Aarteil S."/>
            <person name="Calhoun S."/>
            <person name="Haridas S."/>
            <person name="Kuo A."/>
            <person name="Mondo S."/>
            <person name="Pangilinan J."/>
            <person name="Riley R."/>
            <person name="LaButti K."/>
            <person name="Andreopoulos B."/>
            <person name="Lipzen A."/>
            <person name="Chen C."/>
            <person name="Yan M."/>
            <person name="Daum C."/>
            <person name="Ng V."/>
            <person name="Clum A."/>
            <person name="Steindorff A."/>
            <person name="Ohm R.A."/>
            <person name="Martin F."/>
            <person name="Silar P."/>
            <person name="Natvig D.O."/>
            <person name="Lalanne C."/>
            <person name="Gautier V."/>
            <person name="Ament-Velasquez S.L."/>
            <person name="Kruys A."/>
            <person name="Hutchinson M.I."/>
            <person name="Powell A.J."/>
            <person name="Barry K."/>
            <person name="Miller A.N."/>
            <person name="Grigoriev I.V."/>
            <person name="Debuchy R."/>
            <person name="Gladieux P."/>
            <person name="Hiltunen Thoren M."/>
            <person name="Johannesson H."/>
        </authorList>
    </citation>
    <scope>NUCLEOTIDE SEQUENCE [LARGE SCALE GENOMIC DNA]</scope>
    <source>
        <strain evidence="4">CBS 284.82</strain>
    </source>
</reference>
<comment type="caution">
    <text evidence="3">The sequence shown here is derived from an EMBL/GenBank/DDBJ whole genome shotgun (WGS) entry which is preliminary data.</text>
</comment>
<sequence>MQSLFSVHNNVSLISITIAPSAWVASVVLSLVFAFLYLLYQPFPSVRWAKLSLFRRRRQQQHKTAPPIIEEEEDDDDTCSEEEPPRRRHIEHTPLPPLITDYPYPFVTGIYSYSSKDSDRKEKPSRKHQLRSSDKRSNSRSSKRTTTKETPTATAMTASTTITALGPLDQLDVSLDDFAPSIGNQSRLPFGYPSAHSGFRTDDLSETGASDSEASAGGYSPPAWRRLGNGDRSSGFWRKGDDLAIMYDGDDDEFDGGRSRESSPEYESADEGDAILAQAIRTRLPTGSLSPEKERSPEPEFHPAQQHLIDEVVSIKREDDGTLALGDLKDGIQTSKDVVADNFIRFAVRAEVQHRTEPIEMAINFVRKRFRAVTRSWASMFFSFIVATLSYAALRWLAQPAAMRPVPDLVKVAGVARSLEPLIYYSENGIQQVGDLQATGVAVWDLGESVRSSNLTSAPIIVKELDELSDSLKTLAIELTKFFANVDGDIDGILIVMDWARRELSQVQHLPTLPLSSAFDNIHNLLSNAGILEDPLTGQPTRLGALATSLFGHSTPQRTKQTLQRTFNEFLTVLEDAVASELHHSLALFGLFEAIDHQFLNLARTVIREASLQDEAHTDLLSSLWTRILGPKASEVAKYERNRLLLQNVREKTVANKGILVEHNHKLLALKAKLENLRRKLVSPLVRSVNSSTLTLEAQIRGLEDAGSHLEDVRVQQKSKLFQTLYGSGSGSGGAARLPAVEGGDGGGARGGVGRRFVGDVKAGGR</sequence>
<keyword evidence="2" id="KW-0812">Transmembrane</keyword>
<evidence type="ECO:0000313" key="3">
    <source>
        <dbReference type="EMBL" id="KAK4044285.1"/>
    </source>
</evidence>
<feature type="transmembrane region" description="Helical" evidence="2">
    <location>
        <begin position="12"/>
        <end position="40"/>
    </location>
</feature>
<dbReference type="EMBL" id="MU854320">
    <property type="protein sequence ID" value="KAK4044285.1"/>
    <property type="molecule type" value="Genomic_DNA"/>
</dbReference>
<protein>
    <submittedName>
        <fullName evidence="3">Uncharacterized protein</fullName>
    </submittedName>
</protein>
<proteinExistence type="predicted"/>